<dbReference type="InterPro" id="IPR058578">
    <property type="entry name" value="IspG_TIM"/>
</dbReference>
<evidence type="ECO:0000313" key="2">
    <source>
        <dbReference type="EMBL" id="GAI98872.1"/>
    </source>
</evidence>
<name>X1T0N1_9ZZZZ</name>
<sequence length="35" mass="3898">MKRRKSREVKIGRLKIGGGNPVVVQGMTKTKTEDV</sequence>
<dbReference type="Gene3D" id="3.20.20.20">
    <property type="entry name" value="Dihydropteroate synthase-like"/>
    <property type="match status" value="1"/>
</dbReference>
<dbReference type="EMBL" id="BARW01022389">
    <property type="protein sequence ID" value="GAI98872.1"/>
    <property type="molecule type" value="Genomic_DNA"/>
</dbReference>
<feature type="non-terminal residue" evidence="2">
    <location>
        <position position="35"/>
    </location>
</feature>
<comment type="caution">
    <text evidence="2">The sequence shown here is derived from an EMBL/GenBank/DDBJ whole genome shotgun (WGS) entry which is preliminary data.</text>
</comment>
<dbReference type="AlphaFoldDB" id="X1T0N1"/>
<dbReference type="Pfam" id="PF04551">
    <property type="entry name" value="GcpE"/>
    <property type="match status" value="1"/>
</dbReference>
<organism evidence="2">
    <name type="scientific">marine sediment metagenome</name>
    <dbReference type="NCBI Taxonomy" id="412755"/>
    <lineage>
        <taxon>unclassified sequences</taxon>
        <taxon>metagenomes</taxon>
        <taxon>ecological metagenomes</taxon>
    </lineage>
</organism>
<evidence type="ECO:0000259" key="1">
    <source>
        <dbReference type="Pfam" id="PF04551"/>
    </source>
</evidence>
<accession>X1T0N1</accession>
<proteinExistence type="predicted"/>
<reference evidence="2" key="1">
    <citation type="journal article" date="2014" name="Front. Microbiol.">
        <title>High frequency of phylogenetically diverse reductive dehalogenase-homologous genes in deep subseafloor sedimentary metagenomes.</title>
        <authorList>
            <person name="Kawai M."/>
            <person name="Futagami T."/>
            <person name="Toyoda A."/>
            <person name="Takaki Y."/>
            <person name="Nishi S."/>
            <person name="Hori S."/>
            <person name="Arai W."/>
            <person name="Tsubouchi T."/>
            <person name="Morono Y."/>
            <person name="Uchiyama I."/>
            <person name="Ito T."/>
            <person name="Fujiyama A."/>
            <person name="Inagaki F."/>
            <person name="Takami H."/>
        </authorList>
    </citation>
    <scope>NUCLEOTIDE SEQUENCE</scope>
    <source>
        <strain evidence="2">Expedition CK06-06</strain>
    </source>
</reference>
<feature type="domain" description="IspG TIM-barrel" evidence="1">
    <location>
        <begin position="6"/>
        <end position="35"/>
    </location>
</feature>
<gene>
    <name evidence="2" type="ORF">S12H4_37383</name>
</gene>
<dbReference type="InterPro" id="IPR011005">
    <property type="entry name" value="Dihydropteroate_synth-like_sf"/>
</dbReference>
<protein>
    <recommendedName>
        <fullName evidence="1">IspG TIM-barrel domain-containing protein</fullName>
    </recommendedName>
</protein>